<protein>
    <recommendedName>
        <fullName evidence="2">Low molecular weight protein antigen 6 PH domain-containing protein</fullName>
    </recommendedName>
</protein>
<dbReference type="InterPro" id="IPR019692">
    <property type="entry name" value="CFP-6_PH"/>
</dbReference>
<keyword evidence="4" id="KW-1185">Reference proteome</keyword>
<keyword evidence="1" id="KW-0812">Transmembrane</keyword>
<dbReference type="Proteomes" id="UP000027986">
    <property type="component" value="Chromosome"/>
</dbReference>
<dbReference type="HOGENOM" id="CLU_110740_2_1_11"/>
<organism evidence="3 4">
    <name type="scientific">Dermacoccus nishinomiyaensis</name>
    <dbReference type="NCBI Taxonomy" id="1274"/>
    <lineage>
        <taxon>Bacteria</taxon>
        <taxon>Bacillati</taxon>
        <taxon>Actinomycetota</taxon>
        <taxon>Actinomycetes</taxon>
        <taxon>Micrococcales</taxon>
        <taxon>Dermacoccaceae</taxon>
        <taxon>Dermacoccus</taxon>
    </lineage>
</organism>
<dbReference type="AlphaFoldDB" id="A0A075JGK2"/>
<reference evidence="3 4" key="1">
    <citation type="submission" date="2014-07" db="EMBL/GenBank/DDBJ databases">
        <title>Genome Sequencing of Dermacoccus nishinomiyaensis.</title>
        <authorList>
            <person name="Hong K.W."/>
            <person name="Chan K.G."/>
        </authorList>
    </citation>
    <scope>NUCLEOTIDE SEQUENCE [LARGE SCALE GENOMIC DNA]</scope>
    <source>
        <strain evidence="3 4">M25</strain>
    </source>
</reference>
<dbReference type="OrthoDB" id="3824918at2"/>
<dbReference type="RefSeq" id="WP_038568479.1">
    <property type="nucleotide sequence ID" value="NZ_CP008889.1"/>
</dbReference>
<dbReference type="KEGG" id="dni:HX89_08240"/>
<accession>A0A075JGK2</accession>
<evidence type="ECO:0000313" key="3">
    <source>
        <dbReference type="EMBL" id="AIF40930.1"/>
    </source>
</evidence>
<feature type="domain" description="Low molecular weight protein antigen 6 PH" evidence="2">
    <location>
        <begin position="76"/>
        <end position="137"/>
    </location>
</feature>
<keyword evidence="1" id="KW-0472">Membrane</keyword>
<evidence type="ECO:0000259" key="2">
    <source>
        <dbReference type="Pfam" id="PF10756"/>
    </source>
</evidence>
<dbReference type="GeneID" id="41841131"/>
<evidence type="ECO:0000313" key="4">
    <source>
        <dbReference type="Proteomes" id="UP000027986"/>
    </source>
</evidence>
<evidence type="ECO:0000256" key="1">
    <source>
        <dbReference type="SAM" id="Phobius"/>
    </source>
</evidence>
<proteinExistence type="predicted"/>
<name>A0A075JGK2_9MICO</name>
<keyword evidence="1" id="KW-1133">Transmembrane helix</keyword>
<gene>
    <name evidence="3" type="ORF">HX89_08240</name>
</gene>
<feature type="transmembrane region" description="Helical" evidence="1">
    <location>
        <begin position="17"/>
        <end position="40"/>
    </location>
</feature>
<dbReference type="eggNOG" id="ENOG50331K6">
    <property type="taxonomic scope" value="Bacteria"/>
</dbReference>
<dbReference type="Pfam" id="PF10756">
    <property type="entry name" value="bPH_6"/>
    <property type="match status" value="1"/>
</dbReference>
<feature type="transmembrane region" description="Helical" evidence="1">
    <location>
        <begin position="52"/>
        <end position="71"/>
    </location>
</feature>
<sequence>MSDVDAYRPFVPRRGRAMAFTAAALSVVVFGIVAFVLVPGGGATGWTTTDKWSLFFLGCAIGWMLSRWGLVKAVPNERGLKVRNLILTREIEWAEILGVQFGGGRAWATLDLADTEQLAVMAIQRADGPSAEAEASRLAALVEVARQRAAAAAGAHD</sequence>
<dbReference type="EMBL" id="CP008889">
    <property type="protein sequence ID" value="AIF40930.1"/>
    <property type="molecule type" value="Genomic_DNA"/>
</dbReference>